<evidence type="ECO:0000313" key="5">
    <source>
        <dbReference type="Proteomes" id="UP000756710"/>
    </source>
</evidence>
<feature type="region of interest" description="Disordered" evidence="1">
    <location>
        <begin position="26"/>
        <end position="54"/>
    </location>
</feature>
<evidence type="ECO:0000256" key="1">
    <source>
        <dbReference type="SAM" id="MobiDB-lite"/>
    </source>
</evidence>
<evidence type="ECO:0000256" key="2">
    <source>
        <dbReference type="SAM" id="SignalP"/>
    </source>
</evidence>
<keyword evidence="5" id="KW-1185">Reference proteome</keyword>
<evidence type="ECO:0008006" key="6">
    <source>
        <dbReference type="Google" id="ProtNLM"/>
    </source>
</evidence>
<dbReference type="EMBL" id="LK022848">
    <property type="protein sequence ID" value="CDR10224.1"/>
    <property type="molecule type" value="Genomic_DNA"/>
</dbReference>
<dbReference type="RefSeq" id="WP_044576013.1">
    <property type="nucleotide sequence ID" value="NZ_BAABDR010000095.1"/>
</dbReference>
<feature type="chain" id="PRO_5039448436" description="DUF732 domain-containing protein" evidence="2">
    <location>
        <begin position="23"/>
        <end position="130"/>
    </location>
</feature>
<dbReference type="EMBL" id="JAGGLR010000017">
    <property type="protein sequence ID" value="MBP2064838.1"/>
    <property type="molecule type" value="Genomic_DNA"/>
</dbReference>
<keyword evidence="2" id="KW-0732">Signal</keyword>
<dbReference type="HOGENOM" id="CLU_152366_0_0_11"/>
<dbReference type="AlphaFoldDB" id="A0A061A4C2"/>
<dbReference type="GeneID" id="32466100"/>
<dbReference type="Proteomes" id="UP000756710">
    <property type="component" value="Unassembled WGS sequence"/>
</dbReference>
<reference evidence="4 5" key="2">
    <citation type="submission" date="2021-03" db="EMBL/GenBank/DDBJ databases">
        <title>Genomic Encyclopedia of Type Strains, Phase IV (KMG-IV): sequencing the most valuable type-strain genomes for metagenomic binning, comparative biology and taxonomic classification.</title>
        <authorList>
            <person name="Goeker M."/>
        </authorList>
    </citation>
    <scope>NUCLEOTIDE SEQUENCE [LARGE SCALE GENOMIC DNA]</scope>
    <source>
        <strain evidence="4 5">DSM 41954</strain>
    </source>
</reference>
<feature type="signal peptide" evidence="2">
    <location>
        <begin position="1"/>
        <end position="22"/>
    </location>
</feature>
<accession>A0A061A4C2</accession>
<reference evidence="3" key="1">
    <citation type="submission" date="2014-05" db="EMBL/GenBank/DDBJ databases">
        <authorList>
            <person name="Horn Fabian"/>
        </authorList>
    </citation>
    <scope>NUCLEOTIDE SEQUENCE</scope>
</reference>
<feature type="compositionally biased region" description="Polar residues" evidence="1">
    <location>
        <begin position="30"/>
        <end position="40"/>
    </location>
</feature>
<evidence type="ECO:0000313" key="4">
    <source>
        <dbReference type="EMBL" id="MBP2064838.1"/>
    </source>
</evidence>
<evidence type="ECO:0000313" key="3">
    <source>
        <dbReference type="EMBL" id="CDR10224.1"/>
    </source>
</evidence>
<gene>
    <name evidence="4" type="ORF">J2Z30_005864</name>
    <name evidence="3" type="ORF">SIRAN6795</name>
</gene>
<protein>
    <recommendedName>
        <fullName evidence="6">DUF732 domain-containing protein</fullName>
    </recommendedName>
</protein>
<dbReference type="PROSITE" id="PS51257">
    <property type="entry name" value="PROKAR_LIPOPROTEIN"/>
    <property type="match status" value="1"/>
</dbReference>
<name>A0A061A4C2_9ACTN</name>
<sequence>MPRHFTIIAIAAACLLALTACDGDDKADNSKASATPSVDTSKIEKDLGIPPEPTGAKRTALIAALKAIDPQIVADEDKAISNARNQCQALHHGGQKPDYFAAQRFGNDQHPVSEANGKLINAALRKTLCP</sequence>
<organism evidence="3">
    <name type="scientific">Streptomyces iranensis</name>
    <dbReference type="NCBI Taxonomy" id="576784"/>
    <lineage>
        <taxon>Bacteria</taxon>
        <taxon>Bacillati</taxon>
        <taxon>Actinomycetota</taxon>
        <taxon>Actinomycetes</taxon>
        <taxon>Kitasatosporales</taxon>
        <taxon>Streptomycetaceae</taxon>
        <taxon>Streptomyces</taxon>
        <taxon>Streptomyces violaceusniger group</taxon>
    </lineage>
</organism>
<proteinExistence type="predicted"/>